<dbReference type="RefSeq" id="WP_076506844.1">
    <property type="nucleotide sequence ID" value="NZ_FTNY01000003.1"/>
</dbReference>
<dbReference type="PANTHER" id="PTHR46825:SF9">
    <property type="entry name" value="BETA-LACTAMASE-RELATED DOMAIN-CONTAINING PROTEIN"/>
    <property type="match status" value="1"/>
</dbReference>
<evidence type="ECO:0000313" key="3">
    <source>
        <dbReference type="Proteomes" id="UP000186373"/>
    </source>
</evidence>
<dbReference type="Proteomes" id="UP000186373">
    <property type="component" value="Unassembled WGS sequence"/>
</dbReference>
<protein>
    <submittedName>
        <fullName evidence="2">CubicO group peptidase, beta-lactamase class C family</fullName>
    </submittedName>
</protein>
<gene>
    <name evidence="2" type="ORF">SAMN05421639_10348</name>
</gene>
<name>A0A1N7ICA5_9FLAO</name>
<dbReference type="SUPFAM" id="SSF56601">
    <property type="entry name" value="beta-lactamase/transpeptidase-like"/>
    <property type="match status" value="1"/>
</dbReference>
<dbReference type="InterPro" id="IPR001466">
    <property type="entry name" value="Beta-lactam-related"/>
</dbReference>
<evidence type="ECO:0000259" key="1">
    <source>
        <dbReference type="Pfam" id="PF00144"/>
    </source>
</evidence>
<dbReference type="PANTHER" id="PTHR46825">
    <property type="entry name" value="D-ALANYL-D-ALANINE-CARBOXYPEPTIDASE/ENDOPEPTIDASE AMPH"/>
    <property type="match status" value="1"/>
</dbReference>
<dbReference type="EMBL" id="FTNY01000003">
    <property type="protein sequence ID" value="SIS34706.1"/>
    <property type="molecule type" value="Genomic_DNA"/>
</dbReference>
<dbReference type="Pfam" id="PF00144">
    <property type="entry name" value="Beta-lactamase"/>
    <property type="match status" value="1"/>
</dbReference>
<dbReference type="InterPro" id="IPR012338">
    <property type="entry name" value="Beta-lactam/transpept-like"/>
</dbReference>
<organism evidence="2 3">
    <name type="scientific">Chryseobacterium shigense</name>
    <dbReference type="NCBI Taxonomy" id="297244"/>
    <lineage>
        <taxon>Bacteria</taxon>
        <taxon>Pseudomonadati</taxon>
        <taxon>Bacteroidota</taxon>
        <taxon>Flavobacteriia</taxon>
        <taxon>Flavobacteriales</taxon>
        <taxon>Weeksellaceae</taxon>
        <taxon>Chryseobacterium group</taxon>
        <taxon>Chryseobacterium</taxon>
    </lineage>
</organism>
<keyword evidence="3" id="KW-1185">Reference proteome</keyword>
<sequence length="375" mass="42801">MHLDFKLISGFFLTFSLYFMGYAQSRDELLKSKLDSAFSELFKADEPGGAVLIQQGNKVLYENSFGLADLKTKDKFTSKTVSNLGSISKTFVSYGILVLQNQHQLSTDDNLLKFFPDFKNKDIATKIKLRHVLTHSSGLPDLRNVDKDSIFYLTAKDEENFKPLKFADSLAFEPGTQFEYSNPAYNGLAMVIEKTSGMKWQRFIRDYIFKPSGMKNSRITDGSFPDKNVAHGYILKDKRYQEYDYGEYPTFTAAGNGGVWSSIEDLKKYMTAISQCRFTDCSVIEASKKVYNPSGWKDKKPAYHTGTWFVHQGFYADTKTEETVNVIEHAGDQGGFKSHLIMIPEKNISIVWLTNNNKFITGHIRRILLQMKYID</sequence>
<accession>A0A1N7ICA5</accession>
<proteinExistence type="predicted"/>
<dbReference type="InterPro" id="IPR050491">
    <property type="entry name" value="AmpC-like"/>
</dbReference>
<reference evidence="3" key="1">
    <citation type="submission" date="2017-01" db="EMBL/GenBank/DDBJ databases">
        <authorList>
            <person name="Varghese N."/>
            <person name="Submissions S."/>
        </authorList>
    </citation>
    <scope>NUCLEOTIDE SEQUENCE [LARGE SCALE GENOMIC DNA]</scope>
    <source>
        <strain evidence="3">DSM 17126</strain>
    </source>
</reference>
<dbReference type="OrthoDB" id="9793489at2"/>
<evidence type="ECO:0000313" key="2">
    <source>
        <dbReference type="EMBL" id="SIS34706.1"/>
    </source>
</evidence>
<dbReference type="AlphaFoldDB" id="A0A1N7ICA5"/>
<feature type="domain" description="Beta-lactamase-related" evidence="1">
    <location>
        <begin position="39"/>
        <end position="361"/>
    </location>
</feature>
<dbReference type="Gene3D" id="3.40.710.10">
    <property type="entry name" value="DD-peptidase/beta-lactamase superfamily"/>
    <property type="match status" value="1"/>
</dbReference>